<dbReference type="InParanoid" id="A0A804PIH5"/>
<dbReference type="AlphaFoldDB" id="A0A804PIH5"/>
<proteinExistence type="predicted"/>
<dbReference type="EnsemblPlants" id="Zm00001eb243980_T001">
    <property type="protein sequence ID" value="Zm00001eb243980_P001"/>
    <property type="gene ID" value="Zm00001eb243980"/>
</dbReference>
<dbReference type="PANTHER" id="PTHR36617">
    <property type="entry name" value="PROTEIN, PUTATIVE-RELATED"/>
    <property type="match status" value="1"/>
</dbReference>
<reference evidence="2" key="1">
    <citation type="journal article" date="2009" name="Science">
        <title>The B73 maize genome: complexity, diversity, and dynamics.</title>
        <authorList>
            <person name="Schnable P.S."/>
            <person name="Ware D."/>
            <person name="Fulton R.S."/>
            <person name="Stein J.C."/>
            <person name="Wei F."/>
            <person name="Pasternak S."/>
            <person name="Liang C."/>
            <person name="Zhang J."/>
            <person name="Fulton L."/>
            <person name="Graves T.A."/>
            <person name="Minx P."/>
            <person name="Reily A.D."/>
            <person name="Courtney L."/>
            <person name="Kruchowski S.S."/>
            <person name="Tomlinson C."/>
            <person name="Strong C."/>
            <person name="Delehaunty K."/>
            <person name="Fronick C."/>
            <person name="Courtney B."/>
            <person name="Rock S.M."/>
            <person name="Belter E."/>
            <person name="Du F."/>
            <person name="Kim K."/>
            <person name="Abbott R.M."/>
            <person name="Cotton M."/>
            <person name="Levy A."/>
            <person name="Marchetto P."/>
            <person name="Ochoa K."/>
            <person name="Jackson S.M."/>
            <person name="Gillam B."/>
            <person name="Chen W."/>
            <person name="Yan L."/>
            <person name="Higginbotham J."/>
            <person name="Cardenas M."/>
            <person name="Waligorski J."/>
            <person name="Applebaum E."/>
            <person name="Phelps L."/>
            <person name="Falcone J."/>
            <person name="Kanchi K."/>
            <person name="Thane T."/>
            <person name="Scimone A."/>
            <person name="Thane N."/>
            <person name="Henke J."/>
            <person name="Wang T."/>
            <person name="Ruppert J."/>
            <person name="Shah N."/>
            <person name="Rotter K."/>
            <person name="Hodges J."/>
            <person name="Ingenthron E."/>
            <person name="Cordes M."/>
            <person name="Kohlberg S."/>
            <person name="Sgro J."/>
            <person name="Delgado B."/>
            <person name="Mead K."/>
            <person name="Chinwalla A."/>
            <person name="Leonard S."/>
            <person name="Crouse K."/>
            <person name="Collura K."/>
            <person name="Kudrna D."/>
            <person name="Currie J."/>
            <person name="He R."/>
            <person name="Angelova A."/>
            <person name="Rajasekar S."/>
            <person name="Mueller T."/>
            <person name="Lomeli R."/>
            <person name="Scara G."/>
            <person name="Ko A."/>
            <person name="Delaney K."/>
            <person name="Wissotski M."/>
            <person name="Lopez G."/>
            <person name="Campos D."/>
            <person name="Braidotti M."/>
            <person name="Ashley E."/>
            <person name="Golser W."/>
            <person name="Kim H."/>
            <person name="Lee S."/>
            <person name="Lin J."/>
            <person name="Dujmic Z."/>
            <person name="Kim W."/>
            <person name="Talag J."/>
            <person name="Zuccolo A."/>
            <person name="Fan C."/>
            <person name="Sebastian A."/>
            <person name="Kramer M."/>
            <person name="Spiegel L."/>
            <person name="Nascimento L."/>
            <person name="Zutavern T."/>
            <person name="Miller B."/>
            <person name="Ambroise C."/>
            <person name="Muller S."/>
            <person name="Spooner W."/>
            <person name="Narechania A."/>
            <person name="Ren L."/>
            <person name="Wei S."/>
            <person name="Kumari S."/>
            <person name="Faga B."/>
            <person name="Levy M.J."/>
            <person name="McMahan L."/>
            <person name="Van Buren P."/>
            <person name="Vaughn M.W."/>
            <person name="Ying K."/>
            <person name="Yeh C.-T."/>
            <person name="Emrich S.J."/>
            <person name="Jia Y."/>
            <person name="Kalyanaraman A."/>
            <person name="Hsia A.-P."/>
            <person name="Barbazuk W.B."/>
            <person name="Baucom R.S."/>
            <person name="Brutnell T.P."/>
            <person name="Carpita N.C."/>
            <person name="Chaparro C."/>
            <person name="Chia J.-M."/>
            <person name="Deragon J.-M."/>
            <person name="Estill J.C."/>
            <person name="Fu Y."/>
            <person name="Jeddeloh J.A."/>
            <person name="Han Y."/>
            <person name="Lee H."/>
            <person name="Li P."/>
            <person name="Lisch D.R."/>
            <person name="Liu S."/>
            <person name="Liu Z."/>
            <person name="Nagel D.H."/>
            <person name="McCann M.C."/>
            <person name="SanMiguel P."/>
            <person name="Myers A.M."/>
            <person name="Nettleton D."/>
            <person name="Nguyen J."/>
            <person name="Penning B.W."/>
            <person name="Ponnala L."/>
            <person name="Schneider K.L."/>
            <person name="Schwartz D.C."/>
            <person name="Sharma A."/>
            <person name="Soderlund C."/>
            <person name="Springer N.M."/>
            <person name="Sun Q."/>
            <person name="Wang H."/>
            <person name="Waterman M."/>
            <person name="Westerman R."/>
            <person name="Wolfgruber T.K."/>
            <person name="Yang L."/>
            <person name="Yu Y."/>
            <person name="Zhang L."/>
            <person name="Zhou S."/>
            <person name="Zhu Q."/>
            <person name="Bennetzen J.L."/>
            <person name="Dawe R.K."/>
            <person name="Jiang J."/>
            <person name="Jiang N."/>
            <person name="Presting G.G."/>
            <person name="Wessler S.R."/>
            <person name="Aluru S."/>
            <person name="Martienssen R.A."/>
            <person name="Clifton S.W."/>
            <person name="McCombie W.R."/>
            <person name="Wing R.A."/>
            <person name="Wilson R.K."/>
        </authorList>
    </citation>
    <scope>NUCLEOTIDE SEQUENCE [LARGE SCALE GENOMIC DNA]</scope>
    <source>
        <strain evidence="2">cv. B73</strain>
    </source>
</reference>
<evidence type="ECO:0000313" key="2">
    <source>
        <dbReference type="Proteomes" id="UP000007305"/>
    </source>
</evidence>
<dbReference type="Proteomes" id="UP000007305">
    <property type="component" value="Chromosome 5"/>
</dbReference>
<dbReference type="PANTHER" id="PTHR36617:SF16">
    <property type="entry name" value="OS04G0516500 PROTEIN"/>
    <property type="match status" value="1"/>
</dbReference>
<keyword evidence="2" id="KW-1185">Reference proteome</keyword>
<name>A0A804PIH5_MAIZE</name>
<reference evidence="1" key="2">
    <citation type="submission" date="2019-07" db="EMBL/GenBank/DDBJ databases">
        <authorList>
            <person name="Seetharam A."/>
            <person name="Woodhouse M."/>
            <person name="Cannon E."/>
        </authorList>
    </citation>
    <scope>NUCLEOTIDE SEQUENCE [LARGE SCALE GENOMIC DNA]</scope>
    <source>
        <strain evidence="1">cv. B73</strain>
    </source>
</reference>
<accession>A0A804PIH5</accession>
<dbReference type="Gramene" id="Zm00001eb243980_T001">
    <property type="protein sequence ID" value="Zm00001eb243980_P001"/>
    <property type="gene ID" value="Zm00001eb243980"/>
</dbReference>
<sequence>MGALALPPGVIEAIDSRRRAFLWAGEETVSGAKCLVNWERACLPRKDGGLGVRDLRLQNTCLLLKLLHRAHNSRDSAWARWLEVEFGGPMSAPDNTTAGTHWAALRRLLPDYHLLTTVEVGDGRSTTFWHDCWLSTGPLVDAMSALYSHARRKETSVCNVLSTALRLAFVPCLSTVAARELEQLEALLDGVSLSATPDLRLCPWEDMAHKLNSSTVYQDVVTNGAHLTPRIPRRDRVPRSRNDCRDTRTTSGYKYLVRSSLPQTRGGQPLELPAAVGSSNSPLLNRLFWVGSLILVPGNRSSASRGVSVVLGVPELLVVVCAPPWTARLRGQHSALHG</sequence>
<reference evidence="1" key="3">
    <citation type="submission" date="2021-05" db="UniProtKB">
        <authorList>
            <consortium name="EnsemblPlants"/>
        </authorList>
    </citation>
    <scope>IDENTIFICATION</scope>
    <source>
        <strain evidence="1">cv. B73</strain>
    </source>
</reference>
<evidence type="ECO:0000313" key="1">
    <source>
        <dbReference type="EnsemblPlants" id="Zm00001eb243980_P001"/>
    </source>
</evidence>
<protein>
    <submittedName>
        <fullName evidence="1">Uncharacterized protein</fullName>
    </submittedName>
</protein>
<organism evidence="1 2">
    <name type="scientific">Zea mays</name>
    <name type="common">Maize</name>
    <dbReference type="NCBI Taxonomy" id="4577"/>
    <lineage>
        <taxon>Eukaryota</taxon>
        <taxon>Viridiplantae</taxon>
        <taxon>Streptophyta</taxon>
        <taxon>Embryophyta</taxon>
        <taxon>Tracheophyta</taxon>
        <taxon>Spermatophyta</taxon>
        <taxon>Magnoliopsida</taxon>
        <taxon>Liliopsida</taxon>
        <taxon>Poales</taxon>
        <taxon>Poaceae</taxon>
        <taxon>PACMAD clade</taxon>
        <taxon>Panicoideae</taxon>
        <taxon>Andropogonodae</taxon>
        <taxon>Andropogoneae</taxon>
        <taxon>Tripsacinae</taxon>
        <taxon>Zea</taxon>
    </lineage>
</organism>